<dbReference type="EMBL" id="FNDE01000031">
    <property type="protein sequence ID" value="SDH54338.1"/>
    <property type="molecule type" value="Genomic_DNA"/>
</dbReference>
<dbReference type="CDD" id="cd07940">
    <property type="entry name" value="DRE_TIM_IPMS"/>
    <property type="match status" value="1"/>
</dbReference>
<keyword evidence="10 11" id="KW-0100">Branched-chain amino acid biosynthesis</keyword>
<evidence type="ECO:0000256" key="3">
    <source>
        <dbReference type="ARBA" id="ARBA00012973"/>
    </source>
</evidence>
<feature type="binding site" evidence="11">
    <location>
        <position position="13"/>
    </location>
    <ligand>
        <name>Mn(2+)</name>
        <dbReference type="ChEBI" id="CHEBI:29035"/>
    </ligand>
</feature>
<comment type="similarity">
    <text evidence="2 11">Belongs to the alpha-IPM synthase/homocitrate synthase family. LeuA type 1 subfamily.</text>
</comment>
<evidence type="ECO:0000256" key="9">
    <source>
        <dbReference type="ARBA" id="ARBA00023211"/>
    </source>
</evidence>
<evidence type="ECO:0000256" key="5">
    <source>
        <dbReference type="ARBA" id="ARBA00022430"/>
    </source>
</evidence>
<dbReference type="SMART" id="SM00917">
    <property type="entry name" value="LeuA_dimer"/>
    <property type="match status" value="1"/>
</dbReference>
<reference evidence="13 14" key="1">
    <citation type="submission" date="2016-10" db="EMBL/GenBank/DDBJ databases">
        <authorList>
            <person name="de Groot N.N."/>
        </authorList>
    </citation>
    <scope>NUCLEOTIDE SEQUENCE [LARGE SCALE GENOMIC DNA]</scope>
    <source>
        <strain evidence="13 14">L 420-91</strain>
    </source>
</reference>
<keyword evidence="11" id="KW-0963">Cytoplasm</keyword>
<dbReference type="Gene3D" id="1.10.238.260">
    <property type="match status" value="1"/>
</dbReference>
<protein>
    <recommendedName>
        <fullName evidence="4 11">2-isopropylmalate synthase</fullName>
        <ecNumber evidence="3 11">2.3.3.13</ecNumber>
    </recommendedName>
    <alternativeName>
        <fullName evidence="11">Alpha-IPM synthase</fullName>
    </alternativeName>
    <alternativeName>
        <fullName evidence="11">Alpha-isopropylmalate synthase</fullName>
    </alternativeName>
</protein>
<comment type="catalytic activity">
    <reaction evidence="11">
        <text>3-methyl-2-oxobutanoate + acetyl-CoA + H2O = (2S)-2-isopropylmalate + CoA + H(+)</text>
        <dbReference type="Rhea" id="RHEA:21524"/>
        <dbReference type="ChEBI" id="CHEBI:1178"/>
        <dbReference type="ChEBI" id="CHEBI:11851"/>
        <dbReference type="ChEBI" id="CHEBI:15377"/>
        <dbReference type="ChEBI" id="CHEBI:15378"/>
        <dbReference type="ChEBI" id="CHEBI:57287"/>
        <dbReference type="ChEBI" id="CHEBI:57288"/>
        <dbReference type="EC" id="2.3.3.13"/>
    </reaction>
</comment>
<dbReference type="NCBIfam" id="NF002088">
    <property type="entry name" value="PRK00915.1-5"/>
    <property type="match status" value="1"/>
</dbReference>
<comment type="subunit">
    <text evidence="11">Homodimer.</text>
</comment>
<organism evidence="13 14">
    <name type="scientific">Aneurinibacillus thermoaerophilus</name>
    <dbReference type="NCBI Taxonomy" id="143495"/>
    <lineage>
        <taxon>Bacteria</taxon>
        <taxon>Bacillati</taxon>
        <taxon>Bacillota</taxon>
        <taxon>Bacilli</taxon>
        <taxon>Bacillales</taxon>
        <taxon>Paenibacillaceae</taxon>
        <taxon>Aneurinibacillus group</taxon>
        <taxon>Aneurinibacillus</taxon>
    </lineage>
</organism>
<comment type="function">
    <text evidence="11">Catalyzes the condensation of the acetyl group of acetyl-CoA with 3-methyl-2-oxobutanoate (2-ketoisovalerate) to form 3-carboxy-3-hydroxy-4-methylpentanoate (2-isopropylmalate).</text>
</comment>
<dbReference type="SUPFAM" id="SSF110921">
    <property type="entry name" value="2-isopropylmalate synthase LeuA, allosteric (dimerisation) domain"/>
    <property type="match status" value="1"/>
</dbReference>
<dbReference type="Gene3D" id="3.20.20.70">
    <property type="entry name" value="Aldolase class I"/>
    <property type="match status" value="1"/>
</dbReference>
<dbReference type="NCBIfam" id="TIGR00973">
    <property type="entry name" value="leuA_bact"/>
    <property type="match status" value="1"/>
</dbReference>
<dbReference type="Pfam" id="PF22617">
    <property type="entry name" value="HCS_D2"/>
    <property type="match status" value="1"/>
</dbReference>
<dbReference type="FunFam" id="1.10.238.260:FF:000001">
    <property type="entry name" value="2-isopropylmalate synthase"/>
    <property type="match status" value="1"/>
</dbReference>
<dbReference type="PROSITE" id="PS00815">
    <property type="entry name" value="AIPM_HOMOCIT_SYNTH_1"/>
    <property type="match status" value="1"/>
</dbReference>
<dbReference type="InterPro" id="IPR002034">
    <property type="entry name" value="AIPM/Hcit_synth_CS"/>
</dbReference>
<feature type="region of interest" description="Regulatory domain" evidence="11">
    <location>
        <begin position="390"/>
        <end position="510"/>
    </location>
</feature>
<evidence type="ECO:0000256" key="1">
    <source>
        <dbReference type="ARBA" id="ARBA00004689"/>
    </source>
</evidence>
<dbReference type="GO" id="GO:0003985">
    <property type="term" value="F:acetyl-CoA C-acetyltransferase activity"/>
    <property type="evidence" value="ECO:0007669"/>
    <property type="project" value="UniProtKB-UniRule"/>
</dbReference>
<name>A0A1G8D979_ANETH</name>
<evidence type="ECO:0000256" key="11">
    <source>
        <dbReference type="HAMAP-Rule" id="MF_01025"/>
    </source>
</evidence>
<dbReference type="OrthoDB" id="9804858at2"/>
<keyword evidence="6 11" id="KW-0028">Amino-acid biosynthesis</keyword>
<evidence type="ECO:0000259" key="12">
    <source>
        <dbReference type="PROSITE" id="PS50991"/>
    </source>
</evidence>
<keyword evidence="9 11" id="KW-0464">Manganese</keyword>
<dbReference type="InterPro" id="IPR054691">
    <property type="entry name" value="LeuA/HCS_post-cat"/>
</dbReference>
<dbReference type="PROSITE" id="PS50991">
    <property type="entry name" value="PYR_CT"/>
    <property type="match status" value="1"/>
</dbReference>
<feature type="domain" description="Pyruvate carboxyltransferase" evidence="12">
    <location>
        <begin position="4"/>
        <end position="266"/>
    </location>
</feature>
<comment type="cofactor">
    <cofactor evidence="11">
        <name>Mn(2+)</name>
        <dbReference type="ChEBI" id="CHEBI:29035"/>
    </cofactor>
</comment>
<proteinExistence type="inferred from homology"/>
<dbReference type="FunFam" id="3.20.20.70:FF:000010">
    <property type="entry name" value="2-isopropylmalate synthase"/>
    <property type="match status" value="1"/>
</dbReference>
<dbReference type="GO" id="GO:0005737">
    <property type="term" value="C:cytoplasm"/>
    <property type="evidence" value="ECO:0007669"/>
    <property type="project" value="UniProtKB-UniRule"/>
</dbReference>
<dbReference type="Proteomes" id="UP000198956">
    <property type="component" value="Unassembled WGS sequence"/>
</dbReference>
<dbReference type="Pfam" id="PF00682">
    <property type="entry name" value="HMGL-like"/>
    <property type="match status" value="1"/>
</dbReference>
<evidence type="ECO:0000256" key="7">
    <source>
        <dbReference type="ARBA" id="ARBA00022679"/>
    </source>
</evidence>
<dbReference type="GO" id="GO:0009098">
    <property type="term" value="P:L-leucine biosynthetic process"/>
    <property type="evidence" value="ECO:0007669"/>
    <property type="project" value="UniProtKB-UniRule"/>
</dbReference>
<accession>A0A1G8D979</accession>
<dbReference type="PANTHER" id="PTHR10277:SF9">
    <property type="entry name" value="2-ISOPROPYLMALATE SYNTHASE 1, CHLOROPLASTIC-RELATED"/>
    <property type="match status" value="1"/>
</dbReference>
<comment type="pathway">
    <text evidence="1 11">Amino-acid biosynthesis; L-leucine biosynthesis; L-leucine from 3-methyl-2-oxobutanoate: step 1/4.</text>
</comment>
<feature type="binding site" evidence="11">
    <location>
        <position position="203"/>
    </location>
    <ligand>
        <name>Mn(2+)</name>
        <dbReference type="ChEBI" id="CHEBI:29035"/>
    </ligand>
</feature>
<dbReference type="NCBIfam" id="NF002086">
    <property type="entry name" value="PRK00915.1-3"/>
    <property type="match status" value="1"/>
</dbReference>
<dbReference type="PROSITE" id="PS00816">
    <property type="entry name" value="AIPM_HOMOCIT_SYNTH_2"/>
    <property type="match status" value="1"/>
</dbReference>
<evidence type="ECO:0000256" key="8">
    <source>
        <dbReference type="ARBA" id="ARBA00022723"/>
    </source>
</evidence>
<dbReference type="EC" id="2.3.3.13" evidence="3 11"/>
<evidence type="ECO:0000256" key="4">
    <source>
        <dbReference type="ARBA" id="ARBA00018198"/>
    </source>
</evidence>
<dbReference type="Pfam" id="PF08502">
    <property type="entry name" value="LeuA_dimer"/>
    <property type="match status" value="1"/>
</dbReference>
<dbReference type="PANTHER" id="PTHR10277">
    <property type="entry name" value="HOMOCITRATE SYNTHASE-RELATED"/>
    <property type="match status" value="1"/>
</dbReference>
<gene>
    <name evidence="11" type="primary">leuA</name>
    <name evidence="13" type="ORF">SAMN04489735_103138</name>
</gene>
<keyword evidence="5 11" id="KW-0432">Leucine biosynthesis</keyword>
<dbReference type="HAMAP" id="MF_01025">
    <property type="entry name" value="LeuA_type1"/>
    <property type="match status" value="1"/>
</dbReference>
<dbReference type="InterPro" id="IPR050073">
    <property type="entry name" value="2-IPM_HCS-like"/>
</dbReference>
<dbReference type="InterPro" id="IPR013785">
    <property type="entry name" value="Aldolase_TIM"/>
</dbReference>
<dbReference type="InterPro" id="IPR036230">
    <property type="entry name" value="LeuA_allosteric_dom_sf"/>
</dbReference>
<dbReference type="RefSeq" id="WP_091260953.1">
    <property type="nucleotide sequence ID" value="NZ_FNDE01000031.1"/>
</dbReference>
<evidence type="ECO:0000313" key="14">
    <source>
        <dbReference type="Proteomes" id="UP000198956"/>
    </source>
</evidence>
<evidence type="ECO:0000313" key="13">
    <source>
        <dbReference type="EMBL" id="SDH54338.1"/>
    </source>
</evidence>
<keyword evidence="8 11" id="KW-0479">Metal-binding</keyword>
<evidence type="ECO:0000256" key="2">
    <source>
        <dbReference type="ARBA" id="ARBA00009396"/>
    </source>
</evidence>
<evidence type="ECO:0000256" key="10">
    <source>
        <dbReference type="ARBA" id="ARBA00023304"/>
    </source>
</evidence>
<dbReference type="AlphaFoldDB" id="A0A1G8D979"/>
<feature type="binding site" evidence="11">
    <location>
        <position position="201"/>
    </location>
    <ligand>
        <name>Mn(2+)</name>
        <dbReference type="ChEBI" id="CHEBI:29035"/>
    </ligand>
</feature>
<dbReference type="InterPro" id="IPR000891">
    <property type="entry name" value="PYR_CT"/>
</dbReference>
<dbReference type="InterPro" id="IPR005671">
    <property type="entry name" value="LeuA_bact_synth"/>
</dbReference>
<feature type="binding site" evidence="11">
    <location>
        <position position="237"/>
    </location>
    <ligand>
        <name>Mn(2+)</name>
        <dbReference type="ChEBI" id="CHEBI:29035"/>
    </ligand>
</feature>
<keyword evidence="7 11" id="KW-0808">Transferase</keyword>
<evidence type="ECO:0000256" key="6">
    <source>
        <dbReference type="ARBA" id="ARBA00022605"/>
    </source>
</evidence>
<dbReference type="SUPFAM" id="SSF51569">
    <property type="entry name" value="Aldolase"/>
    <property type="match status" value="1"/>
</dbReference>
<dbReference type="UniPathway" id="UPA00048">
    <property type="reaction ID" value="UER00070"/>
</dbReference>
<dbReference type="InterPro" id="IPR013709">
    <property type="entry name" value="2-isopropylmalate_synth_dimer"/>
</dbReference>
<dbReference type="FunFam" id="3.30.160.270:FF:000003">
    <property type="entry name" value="2-isopropylmalate synthase"/>
    <property type="match status" value="1"/>
</dbReference>
<dbReference type="Gene3D" id="3.30.160.270">
    <property type="match status" value="1"/>
</dbReference>
<dbReference type="GO" id="GO:0030145">
    <property type="term" value="F:manganese ion binding"/>
    <property type="evidence" value="ECO:0007669"/>
    <property type="project" value="UniProtKB-UniRule"/>
</dbReference>
<dbReference type="GO" id="GO:0003852">
    <property type="term" value="F:2-isopropylmalate synthase activity"/>
    <property type="evidence" value="ECO:0007669"/>
    <property type="project" value="UniProtKB-UniRule"/>
</dbReference>
<sequence length="510" mass="55754">MRTIEVFDTTLRDGEQSPGVNLSAAEKLEIALQLERLGVSRIEAGFAAASPGDLQAIREIAKRVKNSTIVSLSRASEKDIDKAWEALGDAESACLHTFIATSPIHRKYKLNMTKEQIVERAVAAVKYGKKYFDMVEFSCEDASRTEIPFLIEVVQAVVDAGATIINLPDTVGYTMPAEYANIFTQILNNVHGIENVKLSCHCHDDLGMAVANTLAAIQAGATQVEGTINGIGERAGNVALEEVALALDTRKDFYQAITNLKLEEIARTSKLVSRLTGMIVPGNKAVVGANAFAHESGIHQDGVLKEVTTYEIIRPERVGVKSNRLVLGKLSGRHAFKDKLQELGYHLTQKELDDAFFRFKELCDRKKDISDEDIIALVDAKITNIPETYILENIQLSYGNHSVPTASVRVRTADGRVLEEAACGNGSVDSIYKAIDRVTNEEVVLEDYKILSITQGKDALGEVYVRLSQGDCTVQGRGVSTDVLEASAKAYLRALNKLIVRRGDAVEVVM</sequence>